<evidence type="ECO:0000256" key="3">
    <source>
        <dbReference type="ARBA" id="ARBA00022801"/>
    </source>
</evidence>
<comment type="caution">
    <text evidence="5">The sequence shown here is derived from an EMBL/GenBank/DDBJ whole genome shotgun (WGS) entry which is preliminary data.</text>
</comment>
<dbReference type="Proteomes" id="UP000886076">
    <property type="component" value="Unassembled WGS sequence"/>
</dbReference>
<dbReference type="GO" id="GO:0006145">
    <property type="term" value="P:purine nucleobase catabolic process"/>
    <property type="evidence" value="ECO:0007669"/>
    <property type="project" value="TreeGrafter"/>
</dbReference>
<dbReference type="GO" id="GO:0005737">
    <property type="term" value="C:cytoplasm"/>
    <property type="evidence" value="ECO:0007669"/>
    <property type="project" value="TreeGrafter"/>
</dbReference>
<dbReference type="NCBIfam" id="TIGR00857">
    <property type="entry name" value="pyrC_multi"/>
    <property type="match status" value="1"/>
</dbReference>
<organism evidence="5">
    <name type="scientific">Fervidicoccus fontis</name>
    <dbReference type="NCBI Taxonomy" id="683846"/>
    <lineage>
        <taxon>Archaea</taxon>
        <taxon>Thermoproteota</taxon>
        <taxon>Thermoprotei</taxon>
        <taxon>Fervidicoccales</taxon>
        <taxon>Fervidicoccaceae</taxon>
        <taxon>Fervidicoccus</taxon>
    </lineage>
</organism>
<dbReference type="GO" id="GO:0004038">
    <property type="term" value="F:allantoinase activity"/>
    <property type="evidence" value="ECO:0007669"/>
    <property type="project" value="TreeGrafter"/>
</dbReference>
<dbReference type="EMBL" id="DSFH01000058">
    <property type="protein sequence ID" value="HEW64335.1"/>
    <property type="molecule type" value="Genomic_DNA"/>
</dbReference>
<dbReference type="PROSITE" id="PS00483">
    <property type="entry name" value="DIHYDROOROTASE_2"/>
    <property type="match status" value="1"/>
</dbReference>
<dbReference type="SUPFAM" id="SSF51556">
    <property type="entry name" value="Metallo-dependent hydrolases"/>
    <property type="match status" value="1"/>
</dbReference>
<keyword evidence="3" id="KW-0378">Hydrolase</keyword>
<accession>A0A7C2ZAW8</accession>
<evidence type="ECO:0000313" key="5">
    <source>
        <dbReference type="EMBL" id="HEW64335.1"/>
    </source>
</evidence>
<dbReference type="InterPro" id="IPR002195">
    <property type="entry name" value="Dihydroorotase_CS"/>
</dbReference>
<dbReference type="InterPro" id="IPR006680">
    <property type="entry name" value="Amidohydro-rel"/>
</dbReference>
<gene>
    <name evidence="5" type="ORF">ENO39_04695</name>
</gene>
<comment type="cofactor">
    <cofactor evidence="1">
        <name>Zn(2+)</name>
        <dbReference type="ChEBI" id="CHEBI:29105"/>
    </cofactor>
</comment>
<dbReference type="GO" id="GO:0046872">
    <property type="term" value="F:metal ion binding"/>
    <property type="evidence" value="ECO:0007669"/>
    <property type="project" value="UniProtKB-KW"/>
</dbReference>
<dbReference type="InterPro" id="IPR011059">
    <property type="entry name" value="Metal-dep_hydrolase_composite"/>
</dbReference>
<name>A0A7C2ZAW8_9CREN</name>
<keyword evidence="2" id="KW-0479">Metal-binding</keyword>
<dbReference type="Gene3D" id="3.20.20.140">
    <property type="entry name" value="Metal-dependent hydrolases"/>
    <property type="match status" value="1"/>
</dbReference>
<sequence length="418" mass="46981">MLKALIGKELKELTLIIEDGIVSKRLLNTDEAICRNIECIDLREKGIALPGFIDLHAHLRGLELSYKEDEESGTKAAARGGFTGIVDMPNTKPKIDNTKSLNLKIKSLYEKAYVNFGISVTIGKDVDDFIEMLKAKEVVSVGELFPEEHERLPEILKSFVANRIEKPIIIHLEHKDALGECGKGKRWACRPIESEMLALKEIGYMLESARIKAKLHITHVTNKYVYEMAKKYKFTTDTCPHYLYLSSEDEEKFGCLAKVNPPLRTRDIAKELIGLLPHFDAISTDHAPHSIEEKSLPFEKCPSGIASIEIAVPLMINLVNKGILNLEDLIQLLSMGPQKILNMKPGWGCFDIGCKANYTVVDLDKEWKIDSSKFYTKARFSPYDGLIIKGDVSSTIINGTVVYLDGEIIERPKISYLK</sequence>
<evidence type="ECO:0000259" key="4">
    <source>
        <dbReference type="Pfam" id="PF01979"/>
    </source>
</evidence>
<dbReference type="SUPFAM" id="SSF51338">
    <property type="entry name" value="Composite domain of metallo-dependent hydrolases"/>
    <property type="match status" value="2"/>
</dbReference>
<dbReference type="Pfam" id="PF01979">
    <property type="entry name" value="Amidohydro_1"/>
    <property type="match status" value="1"/>
</dbReference>
<evidence type="ECO:0000256" key="1">
    <source>
        <dbReference type="ARBA" id="ARBA00001947"/>
    </source>
</evidence>
<dbReference type="PANTHER" id="PTHR43668:SF2">
    <property type="entry name" value="ALLANTOINASE"/>
    <property type="match status" value="1"/>
</dbReference>
<protein>
    <submittedName>
        <fullName evidence="5">Dihydroorotase</fullName>
    </submittedName>
</protein>
<feature type="domain" description="Amidohydrolase-related" evidence="4">
    <location>
        <begin position="47"/>
        <end position="402"/>
    </location>
</feature>
<proteinExistence type="predicted"/>
<reference evidence="5" key="1">
    <citation type="journal article" date="2020" name="mSystems">
        <title>Genome- and Community-Level Interaction Insights into Carbon Utilization and Element Cycling Functions of Hydrothermarchaeota in Hydrothermal Sediment.</title>
        <authorList>
            <person name="Zhou Z."/>
            <person name="Liu Y."/>
            <person name="Xu W."/>
            <person name="Pan J."/>
            <person name="Luo Z.H."/>
            <person name="Li M."/>
        </authorList>
    </citation>
    <scope>NUCLEOTIDE SEQUENCE [LARGE SCALE GENOMIC DNA]</scope>
    <source>
        <strain evidence="5">SpSt-1261</strain>
    </source>
</reference>
<dbReference type="PANTHER" id="PTHR43668">
    <property type="entry name" value="ALLANTOINASE"/>
    <property type="match status" value="1"/>
</dbReference>
<dbReference type="InterPro" id="IPR032466">
    <property type="entry name" value="Metal_Hydrolase"/>
</dbReference>
<dbReference type="InterPro" id="IPR050138">
    <property type="entry name" value="DHOase/Allantoinase_Hydrolase"/>
</dbReference>
<dbReference type="AlphaFoldDB" id="A0A7C2ZAW8"/>
<evidence type="ECO:0000256" key="2">
    <source>
        <dbReference type="ARBA" id="ARBA00022723"/>
    </source>
</evidence>